<dbReference type="EMBL" id="AOLV01000012">
    <property type="protein sequence ID" value="EPX85912.1"/>
    <property type="molecule type" value="Genomic_DNA"/>
</dbReference>
<dbReference type="AlphaFoldDB" id="S9R1Y6"/>
<dbReference type="PANTHER" id="PTHR13789">
    <property type="entry name" value="MONOOXYGENASE"/>
    <property type="match status" value="1"/>
</dbReference>
<name>S9R1Y6_9RHOB</name>
<dbReference type="HOGENOM" id="CLU_009665_19_5_5"/>
<dbReference type="Proteomes" id="UP000015346">
    <property type="component" value="Unassembled WGS sequence"/>
</dbReference>
<dbReference type="PATRIC" id="fig|1123069.3.peg.1603"/>
<dbReference type="PRINTS" id="PR00420">
    <property type="entry name" value="RNGMNOXGNASE"/>
</dbReference>
<protein>
    <submittedName>
        <fullName evidence="4">2-polyprenyl-6-methoxyphenol hydroxylase</fullName>
        <ecNumber evidence="4">1.14.13.1</ecNumber>
    </submittedName>
</protein>
<keyword evidence="5" id="KW-1185">Reference proteome</keyword>
<dbReference type="Pfam" id="PF01494">
    <property type="entry name" value="FAD_binding_3"/>
    <property type="match status" value="1"/>
</dbReference>
<evidence type="ECO:0000259" key="3">
    <source>
        <dbReference type="Pfam" id="PF01494"/>
    </source>
</evidence>
<dbReference type="PANTHER" id="PTHR13789:SF309">
    <property type="entry name" value="PUTATIVE (AFU_ORTHOLOGUE AFUA_6G14510)-RELATED"/>
    <property type="match status" value="1"/>
</dbReference>
<dbReference type="SUPFAM" id="SSF51905">
    <property type="entry name" value="FAD/NAD(P)-binding domain"/>
    <property type="match status" value="1"/>
</dbReference>
<feature type="domain" description="FAD-binding" evidence="3">
    <location>
        <begin position="10"/>
        <end position="297"/>
    </location>
</feature>
<evidence type="ECO:0000313" key="4">
    <source>
        <dbReference type="EMBL" id="EPX85912.1"/>
    </source>
</evidence>
<sequence length="347" mass="37160">MAEIGAGIQITPNGMAVLRALGLGEAAAAAGLAGQALEVCDALSGRCAARFPLPGGGNWLFLHRAALIALLYRAACGAGVAIRTAARVERLEGGKAVLTGGERIGAGLILGADGLHSVVRRHLVGGSDPFFTGQVAWRALLPALQDPAPPMPAARIWMAPGRHVVTYPLRDGRVNLVAVRAQSAWSDDGWHHRDDPEVLRRAFADLCPELRALLDRVTEVGRWGLFRHPVPLRWHDARTAILGDAAHPTLPFLAQGANLALEDAWVLAREVARGGRLDEALARYQAQRRPRVERAIAAANANARHYHLSGLPRRAALAGLSLAGRIAPAAFMNRYRWLHDLDVTRGG</sequence>
<dbReference type="Gene3D" id="3.50.50.60">
    <property type="entry name" value="FAD/NAD(P)-binding domain"/>
    <property type="match status" value="1"/>
</dbReference>
<keyword evidence="1 4" id="KW-0560">Oxidoreductase</keyword>
<dbReference type="InterPro" id="IPR050493">
    <property type="entry name" value="FAD-dep_Monooxygenase_BioMet"/>
</dbReference>
<proteinExistence type="predicted"/>
<dbReference type="GO" id="GO:0071949">
    <property type="term" value="F:FAD binding"/>
    <property type="evidence" value="ECO:0007669"/>
    <property type="project" value="InterPro"/>
</dbReference>
<dbReference type="InterPro" id="IPR036188">
    <property type="entry name" value="FAD/NAD-bd_sf"/>
</dbReference>
<evidence type="ECO:0000256" key="2">
    <source>
        <dbReference type="ARBA" id="ARBA00023033"/>
    </source>
</evidence>
<comment type="caution">
    <text evidence="4">The sequence shown here is derived from an EMBL/GenBank/DDBJ whole genome shotgun (WGS) entry which is preliminary data.</text>
</comment>
<dbReference type="SUPFAM" id="SSF54373">
    <property type="entry name" value="FAD-linked reductases, C-terminal domain"/>
    <property type="match status" value="1"/>
</dbReference>
<dbReference type="EC" id="1.14.13.1" evidence="4"/>
<dbReference type="STRING" id="1123069.ruthe_01633"/>
<keyword evidence="2" id="KW-0503">Monooxygenase</keyword>
<accession>S9R1Y6</accession>
<evidence type="ECO:0000256" key="1">
    <source>
        <dbReference type="ARBA" id="ARBA00023002"/>
    </source>
</evidence>
<dbReference type="GO" id="GO:0018658">
    <property type="term" value="F:salicylate 1-monooxygenase activity"/>
    <property type="evidence" value="ECO:0007669"/>
    <property type="project" value="UniProtKB-EC"/>
</dbReference>
<evidence type="ECO:0000313" key="5">
    <source>
        <dbReference type="Proteomes" id="UP000015346"/>
    </source>
</evidence>
<dbReference type="InterPro" id="IPR002938">
    <property type="entry name" value="FAD-bd"/>
</dbReference>
<reference evidence="4 5" key="1">
    <citation type="journal article" date="2013" name="Stand. Genomic Sci.">
        <title>Genome sequence of the reddish-pigmented Rubellimicrobium thermophilum type strain (DSM 16684(T)), a member of the Roseobacter clade.</title>
        <authorList>
            <person name="Fiebig A."/>
            <person name="Riedel T."/>
            <person name="Gronow S."/>
            <person name="Petersen J."/>
            <person name="Klenk H.P."/>
            <person name="Goker M."/>
        </authorList>
    </citation>
    <scope>NUCLEOTIDE SEQUENCE [LARGE SCALE GENOMIC DNA]</scope>
    <source>
        <strain evidence="4 5">DSM 16684</strain>
    </source>
</reference>
<organism evidence="4 5">
    <name type="scientific">Rubellimicrobium thermophilum DSM 16684</name>
    <dbReference type="NCBI Taxonomy" id="1123069"/>
    <lineage>
        <taxon>Bacteria</taxon>
        <taxon>Pseudomonadati</taxon>
        <taxon>Pseudomonadota</taxon>
        <taxon>Alphaproteobacteria</taxon>
        <taxon>Rhodobacterales</taxon>
        <taxon>Roseobacteraceae</taxon>
        <taxon>Rubellimicrobium</taxon>
    </lineage>
</organism>
<gene>
    <name evidence="4" type="ORF">ruthe_01633</name>
</gene>